<proteinExistence type="predicted"/>
<accession>A0AAJ7RFT3</accession>
<dbReference type="KEGG" id="ccin:112494203"/>
<evidence type="ECO:0000313" key="2">
    <source>
        <dbReference type="RefSeq" id="XP_024939737.1"/>
    </source>
</evidence>
<sequence length="104" mass="11671">MRRLMPFIIGTMHLAISENANTAESTQVFHVGHCSASRGRRTSSTRSVKDATCLGRRPLFPFGKNRIRVAFATGSLSDQIYNNMGPGVESFLDLELRKWPYHDS</sequence>
<name>A0AAJ7RFT3_CEPCN</name>
<keyword evidence="1" id="KW-1185">Reference proteome</keyword>
<organism evidence="1 2">
    <name type="scientific">Cephus cinctus</name>
    <name type="common">Wheat stem sawfly</name>
    <dbReference type="NCBI Taxonomy" id="211228"/>
    <lineage>
        <taxon>Eukaryota</taxon>
        <taxon>Metazoa</taxon>
        <taxon>Ecdysozoa</taxon>
        <taxon>Arthropoda</taxon>
        <taxon>Hexapoda</taxon>
        <taxon>Insecta</taxon>
        <taxon>Pterygota</taxon>
        <taxon>Neoptera</taxon>
        <taxon>Endopterygota</taxon>
        <taxon>Hymenoptera</taxon>
        <taxon>Cephoidea</taxon>
        <taxon>Cephidae</taxon>
        <taxon>Cephus</taxon>
    </lineage>
</organism>
<evidence type="ECO:0000313" key="1">
    <source>
        <dbReference type="Proteomes" id="UP000694920"/>
    </source>
</evidence>
<dbReference type="Proteomes" id="UP000694920">
    <property type="component" value="Unplaced"/>
</dbReference>
<dbReference type="GeneID" id="112494203"/>
<gene>
    <name evidence="2" type="primary">LOC112494203</name>
</gene>
<reference evidence="2" key="1">
    <citation type="submission" date="2025-08" db="UniProtKB">
        <authorList>
            <consortium name="RefSeq"/>
        </authorList>
    </citation>
    <scope>IDENTIFICATION</scope>
</reference>
<dbReference type="AlphaFoldDB" id="A0AAJ7RFT3"/>
<protein>
    <submittedName>
        <fullName evidence="2">Uncharacterized protein LOC112494203</fullName>
    </submittedName>
</protein>
<dbReference type="RefSeq" id="XP_024939737.1">
    <property type="nucleotide sequence ID" value="XM_025083969.1"/>
</dbReference>